<dbReference type="InterPro" id="IPR002937">
    <property type="entry name" value="Amino_oxidase"/>
</dbReference>
<gene>
    <name evidence="2" type="ORF">G3N56_01670</name>
</gene>
<reference evidence="2 3" key="1">
    <citation type="submission" date="2020-02" db="EMBL/GenBank/DDBJ databases">
        <title>Comparative genomics of sulfur disproportionating microorganisms.</title>
        <authorList>
            <person name="Ward L.M."/>
            <person name="Bertran E."/>
            <person name="Johnston D.T."/>
        </authorList>
    </citation>
    <scope>NUCLEOTIDE SEQUENCE [LARGE SCALE GENOMIC DNA]</scope>
    <source>
        <strain evidence="2 3">DSM 3696</strain>
    </source>
</reference>
<dbReference type="RefSeq" id="WP_163300510.1">
    <property type="nucleotide sequence ID" value="NZ_JAAGRQ010000005.1"/>
</dbReference>
<organism evidence="2 3">
    <name type="scientific">Desulfolutivibrio sulfodismutans</name>
    <dbReference type="NCBI Taxonomy" id="63561"/>
    <lineage>
        <taxon>Bacteria</taxon>
        <taxon>Pseudomonadati</taxon>
        <taxon>Thermodesulfobacteriota</taxon>
        <taxon>Desulfovibrionia</taxon>
        <taxon>Desulfovibrionales</taxon>
        <taxon>Desulfovibrionaceae</taxon>
        <taxon>Desulfolutivibrio</taxon>
    </lineage>
</organism>
<name>A0A7K3NGY1_9BACT</name>
<dbReference type="GO" id="GO:0016491">
    <property type="term" value="F:oxidoreductase activity"/>
    <property type="evidence" value="ECO:0007669"/>
    <property type="project" value="InterPro"/>
</dbReference>
<dbReference type="AlphaFoldDB" id="A0A7K3NGY1"/>
<feature type="domain" description="Amine oxidase" evidence="1">
    <location>
        <begin position="20"/>
        <end position="273"/>
    </location>
</feature>
<dbReference type="SUPFAM" id="SSF51905">
    <property type="entry name" value="FAD/NAD(P)-binding domain"/>
    <property type="match status" value="1"/>
</dbReference>
<evidence type="ECO:0000313" key="3">
    <source>
        <dbReference type="Proteomes" id="UP000469724"/>
    </source>
</evidence>
<evidence type="ECO:0000259" key="1">
    <source>
        <dbReference type="Pfam" id="PF01593"/>
    </source>
</evidence>
<protein>
    <submittedName>
        <fullName evidence="2">NAD(P)-binding protein</fullName>
    </submittedName>
</protein>
<dbReference type="EMBL" id="JAAGRQ010000005">
    <property type="protein sequence ID" value="NDY55452.1"/>
    <property type="molecule type" value="Genomic_DNA"/>
</dbReference>
<dbReference type="GO" id="GO:0050660">
    <property type="term" value="F:flavin adenine dinucleotide binding"/>
    <property type="evidence" value="ECO:0007669"/>
    <property type="project" value="TreeGrafter"/>
</dbReference>
<dbReference type="GO" id="GO:0005829">
    <property type="term" value="C:cytosol"/>
    <property type="evidence" value="ECO:0007669"/>
    <property type="project" value="TreeGrafter"/>
</dbReference>
<sequence>MPSRRLDSRKPCVLIVGAGLAGLCAAVTLAEAGQRCLLLEREPEAGGLARSLTLDGVTFDYGPHVLFEEDSPGGRLLVDILEDGPVISRRFAFAIQAGGRHFAFPNHFDVLRYPWRYQREILAGLLGPRRPGDDSARGELSAKTGPGLYALLFAGMLRKKSALDGDALHRHWLLRPGRTVHGDLEPLPRQSKLATLFGIITRLRRRYLYPAGGFGQLPDRLLARFTRAGGRSMLGCGPIAFSREADHIRAVTVGGQRIAVDQAIWTGPMDRLQQALGLGGAPAPRFEDILLVFLTYDCPRPPRRPFVYVYHPDPEIIFNRSSYPASIFNGLGPSGREGICLEITPGAVPGHHCIDDLVRRAIADVERLGLHPTARLREKKALLLPSALPVYDLGYAARMTAARRDIRAVGNLLSVGRLGGWHFCMSPEAADQGIKAARAVLAKSCGRRDP</sequence>
<keyword evidence="3" id="KW-1185">Reference proteome</keyword>
<dbReference type="Gene3D" id="3.50.50.60">
    <property type="entry name" value="FAD/NAD(P)-binding domain"/>
    <property type="match status" value="1"/>
</dbReference>
<dbReference type="PANTHER" id="PTHR21197">
    <property type="entry name" value="UDP-GALACTOPYRANOSE MUTASE"/>
    <property type="match status" value="1"/>
</dbReference>
<dbReference type="Proteomes" id="UP000469724">
    <property type="component" value="Unassembled WGS sequence"/>
</dbReference>
<proteinExistence type="predicted"/>
<dbReference type="PANTHER" id="PTHR21197:SF0">
    <property type="entry name" value="UDP-GALACTOPYRANOSE MUTASE"/>
    <property type="match status" value="1"/>
</dbReference>
<dbReference type="Pfam" id="PF01593">
    <property type="entry name" value="Amino_oxidase"/>
    <property type="match status" value="1"/>
</dbReference>
<dbReference type="GO" id="GO:0008767">
    <property type="term" value="F:UDP-galactopyranose mutase activity"/>
    <property type="evidence" value="ECO:0007669"/>
    <property type="project" value="TreeGrafter"/>
</dbReference>
<dbReference type="InterPro" id="IPR036188">
    <property type="entry name" value="FAD/NAD-bd_sf"/>
</dbReference>
<comment type="caution">
    <text evidence="2">The sequence shown here is derived from an EMBL/GenBank/DDBJ whole genome shotgun (WGS) entry which is preliminary data.</text>
</comment>
<evidence type="ECO:0000313" key="2">
    <source>
        <dbReference type="EMBL" id="NDY55452.1"/>
    </source>
</evidence>
<accession>A0A7K3NGY1</accession>